<keyword evidence="4 10" id="KW-1133">Transmembrane helix</keyword>
<dbReference type="AlphaFoldDB" id="A0AAE0Z161"/>
<evidence type="ECO:0000256" key="1">
    <source>
        <dbReference type="ARBA" id="ARBA00004651"/>
    </source>
</evidence>
<keyword evidence="8 9" id="KW-0807">Transducer</keyword>
<feature type="transmembrane region" description="Helical" evidence="10">
    <location>
        <begin position="33"/>
        <end position="54"/>
    </location>
</feature>
<evidence type="ECO:0000256" key="7">
    <source>
        <dbReference type="ARBA" id="ARBA00023170"/>
    </source>
</evidence>
<reference evidence="12" key="1">
    <citation type="journal article" date="2023" name="G3 (Bethesda)">
        <title>A reference genome for the long-term kleptoplast-retaining sea slug Elysia crispata morphotype clarki.</title>
        <authorList>
            <person name="Eastman K.E."/>
            <person name="Pendleton A.L."/>
            <person name="Shaikh M.A."/>
            <person name="Suttiyut T."/>
            <person name="Ogas R."/>
            <person name="Tomko P."/>
            <person name="Gavelis G."/>
            <person name="Widhalm J.R."/>
            <person name="Wisecaver J.H."/>
        </authorList>
    </citation>
    <scope>NUCLEOTIDE SEQUENCE</scope>
    <source>
        <strain evidence="12">ECLA1</strain>
    </source>
</reference>
<feature type="transmembrane region" description="Helical" evidence="10">
    <location>
        <begin position="106"/>
        <end position="130"/>
    </location>
</feature>
<dbReference type="CDD" id="cd00637">
    <property type="entry name" value="7tm_classA_rhodopsin-like"/>
    <property type="match status" value="1"/>
</dbReference>
<dbReference type="Pfam" id="PF00001">
    <property type="entry name" value="7tm_1"/>
    <property type="match status" value="1"/>
</dbReference>
<dbReference type="PROSITE" id="PS00237">
    <property type="entry name" value="G_PROTEIN_RECEP_F1_1"/>
    <property type="match status" value="1"/>
</dbReference>
<evidence type="ECO:0000256" key="2">
    <source>
        <dbReference type="ARBA" id="ARBA00022475"/>
    </source>
</evidence>
<dbReference type="SUPFAM" id="SSF81321">
    <property type="entry name" value="Family A G protein-coupled receptor-like"/>
    <property type="match status" value="1"/>
</dbReference>
<comment type="caution">
    <text evidence="12">The sequence shown here is derived from an EMBL/GenBank/DDBJ whole genome shotgun (WGS) entry which is preliminary data.</text>
</comment>
<comment type="similarity">
    <text evidence="9">Belongs to the G-protein coupled receptor 1 family.</text>
</comment>
<dbReference type="InterPro" id="IPR017452">
    <property type="entry name" value="GPCR_Rhodpsn_7TM"/>
</dbReference>
<sequence>MGSRYVDNQTSTEPYNSPTSTNCDKYYPNWLCYIFLFFTTVPAVENIFVVATIWRGSPTTLSASSYVFLASLAVADCVVGLAGIVLSVIYLLVYPEDSHMYPASNAFSVITIVYQTLMYISIVHMAVLAFDRYLYIVHPYVYERIVTRRLIIVTIAGTWLLGIFTTLLPSIYYVFHPWGAFCEVIDIYPVFTISMGSAYLVTLTITCLAYFKIFQEARRKARCLAVLPTSQSRISNTKRKISSRVSPENRNFQDVDPSTSRVSNSRANIAHGEDKTRNTSVPGHSNWKSSMKIVKFLFLVFGISVACTLPSVLCLLLNSVVPVQRDTAFVLTIGLPFNSGANFIIVVIRDKSFRKQLKKLIKDLANHICLKH</sequence>
<evidence type="ECO:0000256" key="5">
    <source>
        <dbReference type="ARBA" id="ARBA00023040"/>
    </source>
</evidence>
<organism evidence="12 13">
    <name type="scientific">Elysia crispata</name>
    <name type="common">lettuce slug</name>
    <dbReference type="NCBI Taxonomy" id="231223"/>
    <lineage>
        <taxon>Eukaryota</taxon>
        <taxon>Metazoa</taxon>
        <taxon>Spiralia</taxon>
        <taxon>Lophotrochozoa</taxon>
        <taxon>Mollusca</taxon>
        <taxon>Gastropoda</taxon>
        <taxon>Heterobranchia</taxon>
        <taxon>Euthyneura</taxon>
        <taxon>Panpulmonata</taxon>
        <taxon>Sacoglossa</taxon>
        <taxon>Placobranchoidea</taxon>
        <taxon>Plakobranchidae</taxon>
        <taxon>Elysia</taxon>
    </lineage>
</organism>
<dbReference type="InterPro" id="IPR000276">
    <property type="entry name" value="GPCR_Rhodpsn"/>
</dbReference>
<feature type="transmembrane region" description="Helical" evidence="10">
    <location>
        <begin position="327"/>
        <end position="348"/>
    </location>
</feature>
<feature type="transmembrane region" description="Helical" evidence="10">
    <location>
        <begin position="296"/>
        <end position="321"/>
    </location>
</feature>
<name>A0AAE0Z161_9GAST</name>
<dbReference type="PANTHER" id="PTHR24249">
    <property type="entry name" value="HISTAMINE RECEPTOR-RELATED G-PROTEIN COUPLED RECEPTOR"/>
    <property type="match status" value="1"/>
</dbReference>
<feature type="transmembrane region" description="Helical" evidence="10">
    <location>
        <begin position="150"/>
        <end position="175"/>
    </location>
</feature>
<dbReference type="Gene3D" id="1.20.1070.10">
    <property type="entry name" value="Rhodopsin 7-helix transmembrane proteins"/>
    <property type="match status" value="1"/>
</dbReference>
<feature type="domain" description="G-protein coupled receptors family 1 profile" evidence="11">
    <location>
        <begin position="45"/>
        <end position="346"/>
    </location>
</feature>
<feature type="transmembrane region" description="Helical" evidence="10">
    <location>
        <begin position="66"/>
        <end position="94"/>
    </location>
</feature>
<evidence type="ECO:0000256" key="10">
    <source>
        <dbReference type="SAM" id="Phobius"/>
    </source>
</evidence>
<feature type="transmembrane region" description="Helical" evidence="10">
    <location>
        <begin position="187"/>
        <end position="211"/>
    </location>
</feature>
<keyword evidence="2" id="KW-1003">Cell membrane</keyword>
<evidence type="ECO:0000256" key="8">
    <source>
        <dbReference type="ARBA" id="ARBA00023224"/>
    </source>
</evidence>
<dbReference type="GO" id="GO:0004930">
    <property type="term" value="F:G protein-coupled receptor activity"/>
    <property type="evidence" value="ECO:0007669"/>
    <property type="project" value="UniProtKB-KW"/>
</dbReference>
<dbReference type="PANTHER" id="PTHR24249:SF422">
    <property type="entry name" value="G-PROTEIN COUPLED RECEPTORS FAMILY 1 PROFILE DOMAIN-CONTAINING PROTEIN"/>
    <property type="match status" value="1"/>
</dbReference>
<dbReference type="PRINTS" id="PR00237">
    <property type="entry name" value="GPCRRHODOPSN"/>
</dbReference>
<evidence type="ECO:0000256" key="3">
    <source>
        <dbReference type="ARBA" id="ARBA00022692"/>
    </source>
</evidence>
<keyword evidence="3 9" id="KW-0812">Transmembrane</keyword>
<keyword evidence="7 9" id="KW-0675">Receptor</keyword>
<accession>A0AAE0Z161</accession>
<dbReference type="GO" id="GO:0005886">
    <property type="term" value="C:plasma membrane"/>
    <property type="evidence" value="ECO:0007669"/>
    <property type="project" value="UniProtKB-SubCell"/>
</dbReference>
<keyword evidence="6 10" id="KW-0472">Membrane</keyword>
<comment type="subcellular location">
    <subcellularLocation>
        <location evidence="1">Cell membrane</location>
        <topology evidence="1">Multi-pass membrane protein</topology>
    </subcellularLocation>
</comment>
<proteinExistence type="inferred from homology"/>
<evidence type="ECO:0000259" key="11">
    <source>
        <dbReference type="PROSITE" id="PS50262"/>
    </source>
</evidence>
<gene>
    <name evidence="12" type="ORF">RRG08_029403</name>
</gene>
<evidence type="ECO:0000256" key="9">
    <source>
        <dbReference type="RuleBase" id="RU000688"/>
    </source>
</evidence>
<keyword evidence="5 9" id="KW-0297">G-protein coupled receptor</keyword>
<dbReference type="PROSITE" id="PS50262">
    <property type="entry name" value="G_PROTEIN_RECEP_F1_2"/>
    <property type="match status" value="1"/>
</dbReference>
<evidence type="ECO:0000313" key="12">
    <source>
        <dbReference type="EMBL" id="KAK3760371.1"/>
    </source>
</evidence>
<evidence type="ECO:0000256" key="6">
    <source>
        <dbReference type="ARBA" id="ARBA00023136"/>
    </source>
</evidence>
<keyword evidence="13" id="KW-1185">Reference proteome</keyword>
<evidence type="ECO:0000256" key="4">
    <source>
        <dbReference type="ARBA" id="ARBA00022989"/>
    </source>
</evidence>
<dbReference type="Proteomes" id="UP001283361">
    <property type="component" value="Unassembled WGS sequence"/>
</dbReference>
<dbReference type="InterPro" id="IPR050569">
    <property type="entry name" value="TAAR"/>
</dbReference>
<protein>
    <recommendedName>
        <fullName evidence="11">G-protein coupled receptors family 1 profile domain-containing protein</fullName>
    </recommendedName>
</protein>
<evidence type="ECO:0000313" key="13">
    <source>
        <dbReference type="Proteomes" id="UP001283361"/>
    </source>
</evidence>
<dbReference type="EMBL" id="JAWDGP010004990">
    <property type="protein sequence ID" value="KAK3760371.1"/>
    <property type="molecule type" value="Genomic_DNA"/>
</dbReference>